<feature type="domain" description="Soluble ligand binding" evidence="4">
    <location>
        <begin position="145"/>
        <end position="197"/>
    </location>
</feature>
<dbReference type="PANTHER" id="PTHR33619">
    <property type="entry name" value="POLYSACCHARIDE EXPORT PROTEIN GFCE-RELATED"/>
    <property type="match status" value="1"/>
</dbReference>
<dbReference type="Proteomes" id="UP000245999">
    <property type="component" value="Chromosome"/>
</dbReference>
<accession>A0A2Z3GP15</accession>
<evidence type="ECO:0000259" key="3">
    <source>
        <dbReference type="Pfam" id="PF02563"/>
    </source>
</evidence>
<feature type="domain" description="Polysaccharide export protein N-terminal" evidence="3">
    <location>
        <begin position="45"/>
        <end position="141"/>
    </location>
</feature>
<dbReference type="Gene3D" id="3.10.560.10">
    <property type="entry name" value="Outer membrane lipoprotein wza domain like"/>
    <property type="match status" value="1"/>
</dbReference>
<dbReference type="PANTHER" id="PTHR33619:SF3">
    <property type="entry name" value="POLYSACCHARIDE EXPORT PROTEIN GFCE-RELATED"/>
    <property type="match status" value="1"/>
</dbReference>
<evidence type="ECO:0000313" key="6">
    <source>
        <dbReference type="Proteomes" id="UP000245999"/>
    </source>
</evidence>
<dbReference type="PROSITE" id="PS51257">
    <property type="entry name" value="PROKAR_LIPOPROTEIN"/>
    <property type="match status" value="1"/>
</dbReference>
<protein>
    <submittedName>
        <fullName evidence="5">Polysaccharide transporter</fullName>
    </submittedName>
</protein>
<keyword evidence="2" id="KW-0812">Transmembrane</keyword>
<proteinExistence type="predicted"/>
<dbReference type="InterPro" id="IPR003715">
    <property type="entry name" value="Poly_export_N"/>
</dbReference>
<dbReference type="GO" id="GO:0015159">
    <property type="term" value="F:polysaccharide transmembrane transporter activity"/>
    <property type="evidence" value="ECO:0007669"/>
    <property type="project" value="InterPro"/>
</dbReference>
<dbReference type="OrthoDB" id="662756at2"/>
<keyword evidence="1" id="KW-0732">Signal</keyword>
<evidence type="ECO:0000256" key="2">
    <source>
        <dbReference type="SAM" id="Phobius"/>
    </source>
</evidence>
<dbReference type="InterPro" id="IPR049712">
    <property type="entry name" value="Poly_export"/>
</dbReference>
<evidence type="ECO:0000256" key="1">
    <source>
        <dbReference type="ARBA" id="ARBA00022729"/>
    </source>
</evidence>
<dbReference type="EMBL" id="CP029145">
    <property type="protein sequence ID" value="AWM34161.1"/>
    <property type="molecule type" value="Genomic_DNA"/>
</dbReference>
<dbReference type="Pfam" id="PF02563">
    <property type="entry name" value="Poly_export"/>
    <property type="match status" value="1"/>
</dbReference>
<keyword evidence="2" id="KW-1133">Transmembrane helix</keyword>
<dbReference type="InterPro" id="IPR019554">
    <property type="entry name" value="Soluble_ligand-bd"/>
</dbReference>
<gene>
    <name evidence="5" type="ORF">DDQ68_16040</name>
</gene>
<reference evidence="6" key="1">
    <citation type="submission" date="2018-04" db="EMBL/GenBank/DDBJ databases">
        <title>Complete genome of Antarctic heterotrophic bacterium Hymenobacter nivis.</title>
        <authorList>
            <person name="Terashima M."/>
        </authorList>
    </citation>
    <scope>NUCLEOTIDE SEQUENCE [LARGE SCALE GENOMIC DNA]</scope>
    <source>
        <strain evidence="6">NBRC 111535</strain>
    </source>
</reference>
<dbReference type="AlphaFoldDB" id="A0A2Z3GP15"/>
<name>A0A2Z3GP15_9BACT</name>
<organism evidence="5 6">
    <name type="scientific">Hymenobacter nivis</name>
    <dbReference type="NCBI Taxonomy" id="1850093"/>
    <lineage>
        <taxon>Bacteria</taxon>
        <taxon>Pseudomonadati</taxon>
        <taxon>Bacteroidota</taxon>
        <taxon>Cytophagia</taxon>
        <taxon>Cytophagales</taxon>
        <taxon>Hymenobacteraceae</taxon>
        <taxon>Hymenobacter</taxon>
    </lineage>
</organism>
<sequence length="260" mass="28524">MMLFFRLRWLGWGLLLGLGSCVTQQKLPYLQSSSYSTQKPVEVNNARPAYLLQPGDVLSIRVQSVQPALSELFNVPTPQSMVSGDPSTLYLTGYPVDEAGTINLPTVGRLKVTGLSLTQAQALLEQKVGAYVRDANVLVKLLSFKITVLGEVRLPGRYFIYNPQATVLEALGMAGDLTEFGNRQNVKLVRQTAKGSEVVLLDLTDPKLLQSPYYYLLPNDALYIEPLKARTARGNANNLGLVFAGISAVVLLIGYFTTRK</sequence>
<evidence type="ECO:0000259" key="4">
    <source>
        <dbReference type="Pfam" id="PF10531"/>
    </source>
</evidence>
<keyword evidence="6" id="KW-1185">Reference proteome</keyword>
<dbReference type="KEGG" id="hnv:DDQ68_16040"/>
<evidence type="ECO:0000313" key="5">
    <source>
        <dbReference type="EMBL" id="AWM34161.1"/>
    </source>
</evidence>
<feature type="transmembrane region" description="Helical" evidence="2">
    <location>
        <begin position="239"/>
        <end position="258"/>
    </location>
</feature>
<keyword evidence="2" id="KW-0472">Membrane</keyword>
<dbReference type="Pfam" id="PF10531">
    <property type="entry name" value="SLBB"/>
    <property type="match status" value="1"/>
</dbReference>